<dbReference type="Pfam" id="PF20181">
    <property type="entry name" value="DUF6544"/>
    <property type="match status" value="1"/>
</dbReference>
<accession>A9A722</accession>
<dbReference type="InterPro" id="IPR046674">
    <property type="entry name" value="DUF6544"/>
</dbReference>
<proteinExistence type="predicted"/>
<evidence type="ECO:0000313" key="1">
    <source>
        <dbReference type="EMBL" id="ABX01209.1"/>
    </source>
</evidence>
<gene>
    <name evidence="1" type="ordered locus">MmarC6_0388</name>
</gene>
<reference evidence="1" key="1">
    <citation type="submission" date="2007-10" db="EMBL/GenBank/DDBJ databases">
        <title>Complete sequence of Methanococcus maripaludis C6.</title>
        <authorList>
            <consortium name="US DOE Joint Genome Institute"/>
            <person name="Copeland A."/>
            <person name="Lucas S."/>
            <person name="Lapidus A."/>
            <person name="Barry K."/>
            <person name="Glavina del Rio T."/>
            <person name="Dalin E."/>
            <person name="Tice H."/>
            <person name="Pitluck S."/>
            <person name="Clum A."/>
            <person name="Schmutz J."/>
            <person name="Larimer F."/>
            <person name="Land M."/>
            <person name="Hauser L."/>
            <person name="Kyrpides N."/>
            <person name="Mikhailova N."/>
            <person name="Sieprawska-Lupa M."/>
            <person name="Whitman W.B."/>
            <person name="Richardson P."/>
        </authorList>
    </citation>
    <scope>NUCLEOTIDE SEQUENCE [LARGE SCALE GENOMIC DNA]</scope>
    <source>
        <strain evidence="1">C6</strain>
    </source>
</reference>
<sequence length="278" mass="31776">MHILLKIFILLVLLSILHSLISITKSKNNTTKIWSNLDKKSPENTYFNENILNENISPLAKKFITHSIENGTKIPKTAILDIEGKMKTKIDENSPWNDIYSKEIRSKEGFVWKTKLKSGPVSLKGADYYFKNNSEINFALYGLIPAVKESNNDITKSAIGRLAIELIVWNPWAVFTDKNTEFKEVDSETFSVTFEIDSETVTVYLKIDENGDLKEVYMNRWNKLENGSYGYIPFGGTILDHLGKNGLKIAKTLNVGWNYGNKDYVQTFYLGVTDVEFY</sequence>
<dbReference type="eggNOG" id="arCOG09514">
    <property type="taxonomic scope" value="Archaea"/>
</dbReference>
<dbReference type="AlphaFoldDB" id="A9A722"/>
<protein>
    <submittedName>
        <fullName evidence="1">Uncharacterized protein</fullName>
    </submittedName>
</protein>
<dbReference type="KEGG" id="mmx:MmarC6_0388"/>
<name>A9A722_METM6</name>
<organism evidence="1">
    <name type="scientific">Methanococcus maripaludis (strain C6 / ATCC BAA-1332)</name>
    <dbReference type="NCBI Taxonomy" id="444158"/>
    <lineage>
        <taxon>Archaea</taxon>
        <taxon>Methanobacteriati</taxon>
        <taxon>Methanobacteriota</taxon>
        <taxon>Methanomada group</taxon>
        <taxon>Methanococci</taxon>
        <taxon>Methanococcales</taxon>
        <taxon>Methanococcaceae</taxon>
        <taxon>Methanococcus</taxon>
    </lineage>
</organism>
<dbReference type="EMBL" id="CP000867">
    <property type="protein sequence ID" value="ABX01209.1"/>
    <property type="molecule type" value="Genomic_DNA"/>
</dbReference>
<dbReference type="OrthoDB" id="374732at2157"/>
<dbReference type="HOGENOM" id="CLU_087930_1_0_2"/>